<evidence type="ECO:0000256" key="1">
    <source>
        <dbReference type="ARBA" id="ARBA00004479"/>
    </source>
</evidence>
<evidence type="ECO:0000256" key="4">
    <source>
        <dbReference type="ARBA" id="ARBA00022729"/>
    </source>
</evidence>
<evidence type="ECO:0000313" key="9">
    <source>
        <dbReference type="RefSeq" id="XP_060672428.1"/>
    </source>
</evidence>
<evidence type="ECO:0000256" key="2">
    <source>
        <dbReference type="ARBA" id="ARBA00022527"/>
    </source>
</evidence>
<keyword evidence="8" id="KW-1185">Reference proteome</keyword>
<dbReference type="InterPro" id="IPR045874">
    <property type="entry name" value="LRK10/LRL21-25-like"/>
</dbReference>
<keyword evidence="2" id="KW-0808">Transferase</keyword>
<sequence>MLVLMKVARVIDGSYAADVTEEKKLEIDEIAMSTIILHLSDNVLRQDLDANLDSFNRLILSLANCNVVFDDEHHAVILLNSLPETYREVKNAIKYGRDSLSLETVVSTLRSRDLELKSESKGEGLAVRASHRSDVYSYGMLVLEMVRGRKNVDVGVSRTSEIYFPYWIYEAIELDKDLRILGVTTEEEKEMAKKMVLLSFWCIQTIPSGRPQMSKVVVILEGSLKSVQIPPKPFLSSPARFDDANPDD</sequence>
<dbReference type="InterPro" id="IPR011009">
    <property type="entry name" value="Kinase-like_dom_sf"/>
</dbReference>
<evidence type="ECO:0000256" key="3">
    <source>
        <dbReference type="ARBA" id="ARBA00022692"/>
    </source>
</evidence>
<dbReference type="Pfam" id="PF14223">
    <property type="entry name" value="Retrotran_gag_2"/>
    <property type="match status" value="1"/>
</dbReference>
<comment type="subcellular location">
    <subcellularLocation>
        <location evidence="1">Membrane</location>
        <topology evidence="1">Single-pass type I membrane protein</topology>
    </subcellularLocation>
</comment>
<name>A0ABM4A6R3_ZIZJJ</name>
<protein>
    <submittedName>
        <fullName evidence="9">G-type lectin S-receptor-like serine/threonine-protein kinase SD3-1</fullName>
    </submittedName>
</protein>
<keyword evidence="5" id="KW-1133">Transmembrane helix</keyword>
<dbReference type="RefSeq" id="XP_060672428.1">
    <property type="nucleotide sequence ID" value="XM_060816445.1"/>
</dbReference>
<dbReference type="PANTHER" id="PTHR27009">
    <property type="entry name" value="RUST RESISTANCE KINASE LR10-RELATED"/>
    <property type="match status" value="1"/>
</dbReference>
<dbReference type="GeneID" id="132803430"/>
<accession>A0ABM4A6R3</accession>
<dbReference type="SUPFAM" id="SSF56112">
    <property type="entry name" value="Protein kinase-like (PK-like)"/>
    <property type="match status" value="1"/>
</dbReference>
<keyword evidence="7" id="KW-0325">Glycoprotein</keyword>
<gene>
    <name evidence="9" type="primary">LOC132803430</name>
</gene>
<dbReference type="Proteomes" id="UP001652623">
    <property type="component" value="Chromosome 4"/>
</dbReference>
<evidence type="ECO:0000256" key="6">
    <source>
        <dbReference type="ARBA" id="ARBA00023136"/>
    </source>
</evidence>
<dbReference type="Gene3D" id="1.10.510.10">
    <property type="entry name" value="Transferase(Phosphotransferase) domain 1"/>
    <property type="match status" value="1"/>
</dbReference>
<keyword evidence="2" id="KW-0418">Kinase</keyword>
<organism evidence="8 9">
    <name type="scientific">Ziziphus jujuba</name>
    <name type="common">Chinese jujube</name>
    <name type="synonym">Ziziphus sativa</name>
    <dbReference type="NCBI Taxonomy" id="326968"/>
    <lineage>
        <taxon>Eukaryota</taxon>
        <taxon>Viridiplantae</taxon>
        <taxon>Streptophyta</taxon>
        <taxon>Embryophyta</taxon>
        <taxon>Tracheophyta</taxon>
        <taxon>Spermatophyta</taxon>
        <taxon>Magnoliopsida</taxon>
        <taxon>eudicotyledons</taxon>
        <taxon>Gunneridae</taxon>
        <taxon>Pentapetalae</taxon>
        <taxon>rosids</taxon>
        <taxon>fabids</taxon>
        <taxon>Rosales</taxon>
        <taxon>Rhamnaceae</taxon>
        <taxon>Paliureae</taxon>
        <taxon>Ziziphus</taxon>
    </lineage>
</organism>
<keyword evidence="3" id="KW-0812">Transmembrane</keyword>
<proteinExistence type="predicted"/>
<reference evidence="9" key="1">
    <citation type="submission" date="2025-08" db="UniProtKB">
        <authorList>
            <consortium name="RefSeq"/>
        </authorList>
    </citation>
    <scope>IDENTIFICATION</scope>
    <source>
        <tissue evidence="9">Seedling</tissue>
    </source>
</reference>
<evidence type="ECO:0000256" key="7">
    <source>
        <dbReference type="ARBA" id="ARBA00023180"/>
    </source>
</evidence>
<keyword evidence="6" id="KW-0472">Membrane</keyword>
<evidence type="ECO:0000256" key="5">
    <source>
        <dbReference type="ARBA" id="ARBA00022989"/>
    </source>
</evidence>
<evidence type="ECO:0000313" key="8">
    <source>
        <dbReference type="Proteomes" id="UP001652623"/>
    </source>
</evidence>
<keyword evidence="4" id="KW-0732">Signal</keyword>
<keyword evidence="2" id="KW-0723">Serine/threonine-protein kinase</keyword>